<evidence type="ECO:0000256" key="8">
    <source>
        <dbReference type="SAM" id="MobiDB-lite"/>
    </source>
</evidence>
<keyword evidence="10" id="KW-1185">Reference proteome</keyword>
<dbReference type="PANTHER" id="PTHR40021">
    <property type="entry name" value="DEFECT AT LOW TEMPERATURE PROTEIN 1"/>
    <property type="match status" value="1"/>
</dbReference>
<comment type="caution">
    <text evidence="9">The sequence shown here is derived from an EMBL/GenBank/DDBJ whole genome shotgun (WGS) entry which is preliminary data.</text>
</comment>
<comment type="function">
    <text evidence="1 7">Required for growth under high-pressure and low-temperature conditions.</text>
</comment>
<evidence type="ECO:0000256" key="6">
    <source>
        <dbReference type="ARBA" id="ARBA00023136"/>
    </source>
</evidence>
<organism evidence="9 10">
    <name type="scientific">Immersiella caudata</name>
    <dbReference type="NCBI Taxonomy" id="314043"/>
    <lineage>
        <taxon>Eukaryota</taxon>
        <taxon>Fungi</taxon>
        <taxon>Dikarya</taxon>
        <taxon>Ascomycota</taxon>
        <taxon>Pezizomycotina</taxon>
        <taxon>Sordariomycetes</taxon>
        <taxon>Sordariomycetidae</taxon>
        <taxon>Sordariales</taxon>
        <taxon>Lasiosphaeriaceae</taxon>
        <taxon>Immersiella</taxon>
    </lineage>
</organism>
<comment type="similarity">
    <text evidence="2 7">Belongs to the DLT1 family.</text>
</comment>
<evidence type="ECO:0000256" key="5">
    <source>
        <dbReference type="ARBA" id="ARBA00022989"/>
    </source>
</evidence>
<feature type="region of interest" description="Disordered" evidence="8">
    <location>
        <begin position="314"/>
        <end position="420"/>
    </location>
</feature>
<keyword evidence="6 7" id="KW-0472">Membrane</keyword>
<feature type="compositionally biased region" description="Low complexity" evidence="8">
    <location>
        <begin position="338"/>
        <end position="349"/>
    </location>
</feature>
<dbReference type="InterPro" id="IPR038869">
    <property type="entry name" value="DLT1"/>
</dbReference>
<keyword evidence="5 7" id="KW-1133">Transmembrane helix</keyword>
<feature type="transmembrane region" description="Helical" evidence="7">
    <location>
        <begin position="48"/>
        <end position="72"/>
    </location>
</feature>
<comment type="subcellular location">
    <subcellularLocation>
        <location evidence="7">Membrane</location>
        <topology evidence="7">Multi-pass membrane protein</topology>
    </subcellularLocation>
</comment>
<evidence type="ECO:0000256" key="1">
    <source>
        <dbReference type="ARBA" id="ARBA00002489"/>
    </source>
</evidence>
<feature type="transmembrane region" description="Helical" evidence="7">
    <location>
        <begin position="15"/>
        <end position="36"/>
    </location>
</feature>
<evidence type="ECO:0000256" key="2">
    <source>
        <dbReference type="ARBA" id="ARBA00005550"/>
    </source>
</evidence>
<dbReference type="Proteomes" id="UP001175000">
    <property type="component" value="Unassembled WGS sequence"/>
</dbReference>
<sequence>MSTAASLAFRILYNFIYYFFYLVLLAFLIVTPADLIQQAVAGNQKINILIIALSYLVTILLVGFIYATRLWMNRSAIASIPKTWVPVEKGDVPRDVRRMIVEGLSRSAAVAYEARPRMKVVAPVGVEEEEEDTRGDEEEGGRVGRRLVWMGKLRRSEKEVTEEGEMGIEISGRQRDVWGEIEHPGWASPTSPDLPNLQYETVIGELPNLIEAKALTLAPPDRTLRVEPPVLDAEAVALLQRPESMGLREYLGRLTELAVLAPLPTTGEFLAKYEAARFSTRPVSNEQFRSLMHSFAEVLRNMFPLSAAALARYGDGDDRSSRHAPTESDIDNDAPEGSSPSSSSSTAAHSIRRSIRGQRTPADGSARPNTSSTTSSGRAPPGHGVTVRTSSANTWQQFRTAPTTPKRRHTELSRASSVDSFAQTRRAYPISQASSASFRSGTSSGGSVIRLATSEDATDLPYVLRHPTSL</sequence>
<feature type="compositionally biased region" description="Polar residues" evidence="8">
    <location>
        <begin position="387"/>
        <end position="403"/>
    </location>
</feature>
<evidence type="ECO:0000256" key="3">
    <source>
        <dbReference type="ARBA" id="ARBA00021353"/>
    </source>
</evidence>
<feature type="compositionally biased region" description="Polar residues" evidence="8">
    <location>
        <begin position="367"/>
        <end position="377"/>
    </location>
</feature>
<reference evidence="9" key="1">
    <citation type="submission" date="2023-06" db="EMBL/GenBank/DDBJ databases">
        <title>Genome-scale phylogeny and comparative genomics of the fungal order Sordariales.</title>
        <authorList>
            <consortium name="Lawrence Berkeley National Laboratory"/>
            <person name="Hensen N."/>
            <person name="Bonometti L."/>
            <person name="Westerberg I."/>
            <person name="Brannstrom I.O."/>
            <person name="Guillou S."/>
            <person name="Cros-Aarteil S."/>
            <person name="Calhoun S."/>
            <person name="Haridas S."/>
            <person name="Kuo A."/>
            <person name="Mondo S."/>
            <person name="Pangilinan J."/>
            <person name="Riley R."/>
            <person name="Labutti K."/>
            <person name="Andreopoulos B."/>
            <person name="Lipzen A."/>
            <person name="Chen C."/>
            <person name="Yanf M."/>
            <person name="Daum C."/>
            <person name="Ng V."/>
            <person name="Clum A."/>
            <person name="Steindorff A."/>
            <person name="Ohm R."/>
            <person name="Martin F."/>
            <person name="Silar P."/>
            <person name="Natvig D."/>
            <person name="Lalanne C."/>
            <person name="Gautier V."/>
            <person name="Ament-Velasquez S.L."/>
            <person name="Kruys A."/>
            <person name="Hutchinson M.I."/>
            <person name="Powell A.J."/>
            <person name="Barry K."/>
            <person name="Miller A.N."/>
            <person name="Grigoriev I.V."/>
            <person name="Debuchy R."/>
            <person name="Gladieux P."/>
            <person name="Thoren M.H."/>
            <person name="Johannesson H."/>
        </authorList>
    </citation>
    <scope>NUCLEOTIDE SEQUENCE</scope>
    <source>
        <strain evidence="9">CBS 606.72</strain>
    </source>
</reference>
<evidence type="ECO:0000313" key="9">
    <source>
        <dbReference type="EMBL" id="KAK0613604.1"/>
    </source>
</evidence>
<feature type="compositionally biased region" description="Basic and acidic residues" evidence="8">
    <location>
        <begin position="314"/>
        <end position="326"/>
    </location>
</feature>
<accession>A0AA39WDY1</accession>
<name>A0AA39WDY1_9PEZI</name>
<evidence type="ECO:0000256" key="4">
    <source>
        <dbReference type="ARBA" id="ARBA00022692"/>
    </source>
</evidence>
<proteinExistence type="inferred from homology"/>
<evidence type="ECO:0000256" key="7">
    <source>
        <dbReference type="RuleBase" id="RU367100"/>
    </source>
</evidence>
<dbReference type="AlphaFoldDB" id="A0AA39WDY1"/>
<gene>
    <name evidence="7" type="primary">DLT1</name>
    <name evidence="9" type="ORF">B0T14DRAFT_499058</name>
</gene>
<dbReference type="PANTHER" id="PTHR40021:SF1">
    <property type="entry name" value="DEFECT AT LOW TEMPERATURE PROTEIN 1"/>
    <property type="match status" value="1"/>
</dbReference>
<dbReference type="EMBL" id="JAULSU010000006">
    <property type="protein sequence ID" value="KAK0613604.1"/>
    <property type="molecule type" value="Genomic_DNA"/>
</dbReference>
<protein>
    <recommendedName>
        <fullName evidence="3 7">Defect at low temperature protein 1</fullName>
    </recommendedName>
</protein>
<evidence type="ECO:0000313" key="10">
    <source>
        <dbReference type="Proteomes" id="UP001175000"/>
    </source>
</evidence>
<keyword evidence="4 7" id="KW-0812">Transmembrane</keyword>
<dbReference type="GO" id="GO:0016020">
    <property type="term" value="C:membrane"/>
    <property type="evidence" value="ECO:0007669"/>
    <property type="project" value="UniProtKB-SubCell"/>
</dbReference>